<feature type="region of interest" description="Disordered" evidence="2">
    <location>
        <begin position="124"/>
        <end position="146"/>
    </location>
</feature>
<feature type="compositionally biased region" description="Low complexity" evidence="2">
    <location>
        <begin position="470"/>
        <end position="487"/>
    </location>
</feature>
<feature type="compositionally biased region" description="Pro residues" evidence="2">
    <location>
        <begin position="127"/>
        <end position="140"/>
    </location>
</feature>
<dbReference type="AlphaFoldDB" id="A0AA41Z5Z8"/>
<feature type="region of interest" description="Disordered" evidence="2">
    <location>
        <begin position="319"/>
        <end position="425"/>
    </location>
</feature>
<evidence type="ECO:0000256" key="2">
    <source>
        <dbReference type="SAM" id="MobiDB-lite"/>
    </source>
</evidence>
<sequence>MPYLNTQSGLGGFFDALTSQLVQRRQAQSAYDAYAQAQGAQPLSADRQPGFFDRLIGAFSTAPLDTTSKYAAAASGTTLSSAATGQNAPAPATSTPGTMAPPAPPMAYTSPVAAPSLVSTQSIVGPAPVPPASPPTPAGPLPSMASAQGVPQSGGLQGLFTSAAQNYSLPPGYLPRLAAIESSFNQNAVSPTGAAGPYQFTKGTAAQYGLADPTNWADSTDAAARLTADNAASLTQALGRTPTAGELYLAHQQGAAGAAKLLANPTARAGDVVGDKAVRVNGGDPNMTAGQFAGMWMSKFGDPGPVAQSAIAAGFNTPFNGQPIGPNPNGFTPPQSQDPGLPTMAASGMGTQLPNATPFPIARMSPSAARLASSSAGQPIQPAPGGDNTPDQPTSLASTGSSPGSTQQVTGAPPSQPYGSVPLNVGGQMLTRQQAENADGFDHTDYDAAAAKAGLIPSAATAPPFGDGGPSVAAPSSSSRSAGTAVALTPATAAPSAVSPPPAAGAPTSSNAAFSITPTMIGALIKNPDTQQFGLQLWQHMLTTKSQPQIAHSGDWILDANGRPLYQIPDKPELTDTIKNYQYAAGQGYTGGFTQYQSDQQKADKAQLVDIPLPNGQFQKAWALPGQNPTPANYVGTPYTRQPANQVTIDQKAESSQEGEYGKAVGQEIGETVKAGASAPQALNQIAMMRAAAARAGDNLSTGPFGTWTLKAKQAISNALGIEIPGTSEGEVINNIGYGLAKQAARAISNRPTQFEFGQPLAVKPGLSLSPQGMQAVLNIREQDLRDQVALARLASVKANRDNWAAVKADYYDQHPVMSPFDPSQPLGAGDVQAINDSVQGRQSQSISAQEASALPVVSSPEAAARLKPGTMFKTPDGRIKQR</sequence>
<dbReference type="RefSeq" id="WP_282587328.1">
    <property type="nucleotide sequence ID" value="NZ_JAMOIM010000019.1"/>
</dbReference>
<dbReference type="Gene3D" id="1.10.530.10">
    <property type="match status" value="1"/>
</dbReference>
<evidence type="ECO:0000256" key="1">
    <source>
        <dbReference type="ARBA" id="ARBA00009387"/>
    </source>
</evidence>
<comment type="similarity">
    <text evidence="1">Belongs to the virb1 family.</text>
</comment>
<feature type="compositionally biased region" description="Low complexity" evidence="2">
    <location>
        <begin position="362"/>
        <end position="376"/>
    </location>
</feature>
<dbReference type="Pfam" id="PF01464">
    <property type="entry name" value="SLT"/>
    <property type="match status" value="1"/>
</dbReference>
<feature type="region of interest" description="Disordered" evidence="2">
    <location>
        <begin position="466"/>
        <end position="487"/>
    </location>
</feature>
<feature type="region of interest" description="Disordered" evidence="2">
    <location>
        <begin position="840"/>
        <end position="861"/>
    </location>
</feature>
<name>A0AA41Z5Z8_9HYPH</name>
<organism evidence="4 5">
    <name type="scientific">Lichenifustis flavocetrariae</name>
    <dbReference type="NCBI Taxonomy" id="2949735"/>
    <lineage>
        <taxon>Bacteria</taxon>
        <taxon>Pseudomonadati</taxon>
        <taxon>Pseudomonadota</taxon>
        <taxon>Alphaproteobacteria</taxon>
        <taxon>Hyphomicrobiales</taxon>
        <taxon>Lichenihabitantaceae</taxon>
        <taxon>Lichenifustis</taxon>
    </lineage>
</organism>
<evidence type="ECO:0000259" key="3">
    <source>
        <dbReference type="Pfam" id="PF01464"/>
    </source>
</evidence>
<feature type="compositionally biased region" description="Polar residues" evidence="2">
    <location>
        <begin position="329"/>
        <end position="338"/>
    </location>
</feature>
<dbReference type="Proteomes" id="UP001165667">
    <property type="component" value="Unassembled WGS sequence"/>
</dbReference>
<comment type="caution">
    <text evidence="4">The sequence shown here is derived from an EMBL/GenBank/DDBJ whole genome shotgun (WGS) entry which is preliminary data.</text>
</comment>
<protein>
    <submittedName>
        <fullName evidence="4">Transglycosylase SLT domain-containing protein</fullName>
    </submittedName>
</protein>
<feature type="compositionally biased region" description="Low complexity" evidence="2">
    <location>
        <begin position="79"/>
        <end position="98"/>
    </location>
</feature>
<gene>
    <name evidence="4" type="ORF">M8523_23425</name>
</gene>
<feature type="compositionally biased region" description="Polar residues" evidence="2">
    <location>
        <begin position="389"/>
        <end position="410"/>
    </location>
</feature>
<reference evidence="4" key="1">
    <citation type="submission" date="2022-05" db="EMBL/GenBank/DDBJ databases">
        <authorList>
            <person name="Pankratov T."/>
        </authorList>
    </citation>
    <scope>NUCLEOTIDE SEQUENCE</scope>
    <source>
        <strain evidence="4">BP6-180914</strain>
    </source>
</reference>
<proteinExistence type="inferred from homology"/>
<dbReference type="InterPro" id="IPR023346">
    <property type="entry name" value="Lysozyme-like_dom_sf"/>
</dbReference>
<keyword evidence="5" id="KW-1185">Reference proteome</keyword>
<feature type="compositionally biased region" description="Low complexity" evidence="2">
    <location>
        <begin position="843"/>
        <end position="854"/>
    </location>
</feature>
<dbReference type="SUPFAM" id="SSF53955">
    <property type="entry name" value="Lysozyme-like"/>
    <property type="match status" value="1"/>
</dbReference>
<feature type="region of interest" description="Disordered" evidence="2">
    <location>
        <begin position="79"/>
        <end position="107"/>
    </location>
</feature>
<dbReference type="InterPro" id="IPR008258">
    <property type="entry name" value="Transglycosylase_SLT_dom_1"/>
</dbReference>
<accession>A0AA41Z5Z8</accession>
<evidence type="ECO:0000313" key="4">
    <source>
        <dbReference type="EMBL" id="MCW6510960.1"/>
    </source>
</evidence>
<feature type="domain" description="Transglycosylase SLT" evidence="3">
    <location>
        <begin position="159"/>
        <end position="215"/>
    </location>
</feature>
<dbReference type="EMBL" id="JAMOIM010000019">
    <property type="protein sequence ID" value="MCW6510960.1"/>
    <property type="molecule type" value="Genomic_DNA"/>
</dbReference>
<evidence type="ECO:0000313" key="5">
    <source>
        <dbReference type="Proteomes" id="UP001165667"/>
    </source>
</evidence>